<dbReference type="KEGG" id="pcz:PCL1606_37220"/>
<evidence type="ECO:0000256" key="1">
    <source>
        <dbReference type="ARBA" id="ARBA00004127"/>
    </source>
</evidence>
<keyword evidence="2 5" id="KW-0812">Transmembrane</keyword>
<dbReference type="RefSeq" id="WP_045884008.1">
    <property type="nucleotide sequence ID" value="NZ_CP011110.1"/>
</dbReference>
<accession>A0A0D5Y1G7</accession>
<proteinExistence type="predicted"/>
<evidence type="ECO:0000313" key="7">
    <source>
        <dbReference type="Proteomes" id="UP000032748"/>
    </source>
</evidence>
<feature type="transmembrane region" description="Helical" evidence="5">
    <location>
        <begin position="95"/>
        <end position="117"/>
    </location>
</feature>
<feature type="transmembrane region" description="Helical" evidence="5">
    <location>
        <begin position="7"/>
        <end position="25"/>
    </location>
</feature>
<protein>
    <submittedName>
        <fullName evidence="6">Isoprenylcysteine carboxyl methyltransferase</fullName>
    </submittedName>
</protein>
<evidence type="ECO:0000313" key="6">
    <source>
        <dbReference type="EMBL" id="AKA25173.1"/>
    </source>
</evidence>
<evidence type="ECO:0000256" key="5">
    <source>
        <dbReference type="SAM" id="Phobius"/>
    </source>
</evidence>
<dbReference type="GO" id="GO:0032259">
    <property type="term" value="P:methylation"/>
    <property type="evidence" value="ECO:0007669"/>
    <property type="project" value="UniProtKB-KW"/>
</dbReference>
<dbReference type="PATRIC" id="fig|587753.10.peg.3709"/>
<keyword evidence="3 5" id="KW-1133">Transmembrane helix</keyword>
<reference evidence="6 7" key="1">
    <citation type="journal article" date="2015" name="Mol. Plant Microbe Interact.">
        <title>Comparative Genomic Analysis of Pseudomonas chlororaphis PCL1606 Reveals New Insight into Antifungal Compounds Involved in Biocontrol.</title>
        <authorList>
            <person name="Calderon C.E."/>
            <person name="Ramos C."/>
            <person name="de Vicente A."/>
            <person name="Cazorla F.M."/>
        </authorList>
    </citation>
    <scope>NUCLEOTIDE SEQUENCE [LARGE SCALE GENOMIC DNA]</scope>
    <source>
        <strain evidence="6 7">PCL1606</strain>
    </source>
</reference>
<dbReference type="EMBL" id="CP011110">
    <property type="protein sequence ID" value="AKA25173.1"/>
    <property type="molecule type" value="Genomic_DNA"/>
</dbReference>
<dbReference type="Proteomes" id="UP000032748">
    <property type="component" value="Chromosome"/>
</dbReference>
<feature type="transmembrane region" description="Helical" evidence="5">
    <location>
        <begin position="37"/>
        <end position="59"/>
    </location>
</feature>
<gene>
    <name evidence="6" type="ORF">PCL1606_37220</name>
</gene>
<dbReference type="OrthoDB" id="5293276at2"/>
<dbReference type="GO" id="GO:0012505">
    <property type="term" value="C:endomembrane system"/>
    <property type="evidence" value="ECO:0007669"/>
    <property type="project" value="UniProtKB-SubCell"/>
</dbReference>
<dbReference type="GO" id="GO:0008168">
    <property type="term" value="F:methyltransferase activity"/>
    <property type="evidence" value="ECO:0007669"/>
    <property type="project" value="UniProtKB-KW"/>
</dbReference>
<sequence length="219" mass="24094">MRTSPKLAAFGLVGTLVYLGLAILGSGGPRAFFSHPALWVIALSLLVMTGVALFSEGNLSPGKREDRDNRWVLAAFGILGLLLAFLPAYTDRLHIWTFGGADVRWLGVVLFIGGGILRLWPVFVLGQRFSGLVAIQPGHRLVTTGIYGTLRNPSYLGLLINCVGWSLAFRSGVGLLLTALMLVPLIARIHAEEALLHKEFGKQYDTYRAYTWRLVPWIY</sequence>
<dbReference type="PANTHER" id="PTHR43847:SF1">
    <property type="entry name" value="BLL3993 PROTEIN"/>
    <property type="match status" value="1"/>
</dbReference>
<evidence type="ECO:0000256" key="3">
    <source>
        <dbReference type="ARBA" id="ARBA00022989"/>
    </source>
</evidence>
<organism evidence="6 7">
    <name type="scientific">Pseudomonas chlororaphis</name>
    <dbReference type="NCBI Taxonomy" id="587753"/>
    <lineage>
        <taxon>Bacteria</taxon>
        <taxon>Pseudomonadati</taxon>
        <taxon>Pseudomonadota</taxon>
        <taxon>Gammaproteobacteria</taxon>
        <taxon>Pseudomonadales</taxon>
        <taxon>Pseudomonadaceae</taxon>
        <taxon>Pseudomonas</taxon>
    </lineage>
</organism>
<feature type="transmembrane region" description="Helical" evidence="5">
    <location>
        <begin position="71"/>
        <end position="89"/>
    </location>
</feature>
<dbReference type="InterPro" id="IPR007318">
    <property type="entry name" value="Phopholipid_MeTrfase"/>
</dbReference>
<keyword evidence="6" id="KW-0489">Methyltransferase</keyword>
<name>A0A0D5Y1G7_9PSED</name>
<dbReference type="InterPro" id="IPR052527">
    <property type="entry name" value="Metal_cation-efflux_comp"/>
</dbReference>
<keyword evidence="6" id="KW-0808">Transferase</keyword>
<evidence type="ECO:0000256" key="2">
    <source>
        <dbReference type="ARBA" id="ARBA00022692"/>
    </source>
</evidence>
<evidence type="ECO:0000256" key="4">
    <source>
        <dbReference type="ARBA" id="ARBA00023136"/>
    </source>
</evidence>
<dbReference type="AlphaFoldDB" id="A0A0D5Y1G7"/>
<dbReference type="PANTHER" id="PTHR43847">
    <property type="entry name" value="BLL3993 PROTEIN"/>
    <property type="match status" value="1"/>
</dbReference>
<feature type="transmembrane region" description="Helical" evidence="5">
    <location>
        <begin position="167"/>
        <end position="187"/>
    </location>
</feature>
<comment type="subcellular location">
    <subcellularLocation>
        <location evidence="1">Endomembrane system</location>
        <topology evidence="1">Multi-pass membrane protein</topology>
    </subcellularLocation>
</comment>
<keyword evidence="4 5" id="KW-0472">Membrane</keyword>
<dbReference type="Pfam" id="PF04191">
    <property type="entry name" value="PEMT"/>
    <property type="match status" value="1"/>
</dbReference>
<dbReference type="Gene3D" id="1.20.120.1630">
    <property type="match status" value="1"/>
</dbReference>